<dbReference type="AlphaFoldDB" id="A0A093BPE4"/>
<reference evidence="6" key="2">
    <citation type="journal article" date="2014" name="Science">
        <title>Comparative genomics reveals insights into avian genome evolution and adaptation.</title>
        <authorList>
            <consortium name="Avian Genome Consortium"/>
            <person name="Zhang G."/>
            <person name="Li C."/>
            <person name="Li Q."/>
            <person name="Li B."/>
            <person name="Larkin D.M."/>
            <person name="Lee C."/>
            <person name="Storz J.F."/>
            <person name="Antunes A."/>
            <person name="Greenwold M.J."/>
            <person name="Meredith R.W."/>
            <person name="Odeen A."/>
            <person name="Cui J."/>
            <person name="Zhou Q."/>
            <person name="Xu L."/>
            <person name="Pan H."/>
            <person name="Wang Z."/>
            <person name="Jin L."/>
            <person name="Zhang P."/>
            <person name="Hu H."/>
            <person name="Yang W."/>
            <person name="Hu J."/>
            <person name="Xiao J."/>
            <person name="Yang Z."/>
            <person name="Liu Y."/>
            <person name="Xie Q."/>
            <person name="Yu H."/>
            <person name="Lian J."/>
            <person name="Wen P."/>
            <person name="Zhang F."/>
            <person name="Li H."/>
            <person name="Zeng Y."/>
            <person name="Xiong Z."/>
            <person name="Liu S."/>
            <person name="Zhou L."/>
            <person name="Huang Z."/>
            <person name="An N."/>
            <person name="Wang J."/>
            <person name="Zheng Q."/>
            <person name="Xiong Y."/>
            <person name="Wang G."/>
            <person name="Wang B."/>
            <person name="Wang J."/>
            <person name="Fan Y."/>
            <person name="da Fonseca R.R."/>
            <person name="Alfaro-Nunez A."/>
            <person name="Schubert M."/>
            <person name="Orlando L."/>
            <person name="Mourier T."/>
            <person name="Howard J.T."/>
            <person name="Ganapathy G."/>
            <person name="Pfenning A."/>
            <person name="Whitney O."/>
            <person name="Rivas M.V."/>
            <person name="Hara E."/>
            <person name="Smith J."/>
            <person name="Farre M."/>
            <person name="Narayan J."/>
            <person name="Slavov G."/>
            <person name="Romanov M.N."/>
            <person name="Borges R."/>
            <person name="Machado J.P."/>
            <person name="Khan I."/>
            <person name="Springer M.S."/>
            <person name="Gatesy J."/>
            <person name="Hoffmann F.G."/>
            <person name="Opazo J.C."/>
            <person name="Hastad O."/>
            <person name="Sawyer R.H."/>
            <person name="Kim H."/>
            <person name="Kim K.W."/>
            <person name="Kim H.J."/>
            <person name="Cho S."/>
            <person name="Li N."/>
            <person name="Huang Y."/>
            <person name="Bruford M.W."/>
            <person name="Zhan X."/>
            <person name="Dixon A."/>
            <person name="Bertelsen M.F."/>
            <person name="Derryberry E."/>
            <person name="Warren W."/>
            <person name="Wilson R.K."/>
            <person name="Li S."/>
            <person name="Ray D.A."/>
            <person name="Green R.E."/>
            <person name="O'Brien S.J."/>
            <person name="Griffin D."/>
            <person name="Johnson W.E."/>
            <person name="Haussler D."/>
            <person name="Ryder O.A."/>
            <person name="Willerslev E."/>
            <person name="Graves G.R."/>
            <person name="Alstrom P."/>
            <person name="Fjeldsa J."/>
            <person name="Mindell D.P."/>
            <person name="Edwards S.V."/>
            <person name="Braun E.L."/>
            <person name="Rahbek C."/>
            <person name="Burt D.W."/>
            <person name="Houde P."/>
            <person name="Zhang Y."/>
            <person name="Yang H."/>
            <person name="Wang J."/>
            <person name="Jarvis E.D."/>
            <person name="Gilbert M.T."/>
            <person name="Wang J."/>
        </authorList>
    </citation>
    <scope>NUCLEOTIDE SEQUENCE [LARGE SCALE GENOMIC DNA]</scope>
</reference>
<evidence type="ECO:0000259" key="4">
    <source>
        <dbReference type="PROSITE" id="PS50835"/>
    </source>
</evidence>
<protein>
    <submittedName>
        <fullName evidence="5">Ig heavy chain V region 914</fullName>
    </submittedName>
</protein>
<dbReference type="GO" id="GO:0005576">
    <property type="term" value="C:extracellular region"/>
    <property type="evidence" value="ECO:0007669"/>
    <property type="project" value="UniProtKB-ARBA"/>
</dbReference>
<evidence type="ECO:0000256" key="3">
    <source>
        <dbReference type="ARBA" id="ARBA00043265"/>
    </source>
</evidence>
<keyword evidence="2" id="KW-1064">Adaptive immunity</keyword>
<evidence type="ECO:0000256" key="1">
    <source>
        <dbReference type="ARBA" id="ARBA00022859"/>
    </source>
</evidence>
<feature type="domain" description="Ig-like" evidence="4">
    <location>
        <begin position="6"/>
        <end position="101"/>
    </location>
</feature>
<dbReference type="GO" id="GO:0002250">
    <property type="term" value="P:adaptive immune response"/>
    <property type="evidence" value="ECO:0007669"/>
    <property type="project" value="UniProtKB-KW"/>
</dbReference>
<evidence type="ECO:0000256" key="2">
    <source>
        <dbReference type="ARBA" id="ARBA00023130"/>
    </source>
</evidence>
<organism evidence="5 6">
    <name type="scientific">Chaetura pelagica</name>
    <name type="common">Chimney swift</name>
    <name type="synonym">Hirundo pelagica</name>
    <dbReference type="NCBI Taxonomy" id="8897"/>
    <lineage>
        <taxon>Eukaryota</taxon>
        <taxon>Metazoa</taxon>
        <taxon>Chordata</taxon>
        <taxon>Craniata</taxon>
        <taxon>Vertebrata</taxon>
        <taxon>Euteleostomi</taxon>
        <taxon>Archelosauria</taxon>
        <taxon>Archosauria</taxon>
        <taxon>Dinosauria</taxon>
        <taxon>Saurischia</taxon>
        <taxon>Theropoda</taxon>
        <taxon>Coelurosauria</taxon>
        <taxon>Aves</taxon>
        <taxon>Neognathae</taxon>
        <taxon>Neoaves</taxon>
        <taxon>Strisores</taxon>
        <taxon>Apodiformes</taxon>
        <taxon>Apodidae</taxon>
        <taxon>Apodinae</taxon>
        <taxon>Chaetura</taxon>
    </lineage>
</organism>
<dbReference type="InterPro" id="IPR013106">
    <property type="entry name" value="Ig_V-set"/>
</dbReference>
<dbReference type="InterPro" id="IPR007110">
    <property type="entry name" value="Ig-like_dom"/>
</dbReference>
<dbReference type="Proteomes" id="UP000031515">
    <property type="component" value="Unassembled WGS sequence"/>
</dbReference>
<reference evidence="5 6" key="1">
    <citation type="submission" date="2013-08" db="EMBL/GenBank/DDBJ databases">
        <title>Genome evolution of avian class.</title>
        <authorList>
            <person name="Zhang G."/>
            <person name="Li C."/>
        </authorList>
    </citation>
    <scope>NUCLEOTIDE SEQUENCE [LARGE SCALE GENOMIC DNA]</scope>
    <source>
        <strain evidence="5">M959</strain>
    </source>
</reference>
<dbReference type="Gene3D" id="2.60.40.10">
    <property type="entry name" value="Immunoglobulins"/>
    <property type="match status" value="1"/>
</dbReference>
<evidence type="ECO:0000313" key="6">
    <source>
        <dbReference type="Proteomes" id="UP000031515"/>
    </source>
</evidence>
<feature type="non-terminal residue" evidence="5">
    <location>
        <position position="1"/>
    </location>
</feature>
<keyword evidence="1" id="KW-0391">Immunity</keyword>
<dbReference type="GO" id="GO:0019814">
    <property type="term" value="C:immunoglobulin complex"/>
    <property type="evidence" value="ECO:0007669"/>
    <property type="project" value="UniProtKB-KW"/>
</dbReference>
<name>A0A093BPE4_CHAPE</name>
<keyword evidence="6" id="KW-1185">Reference proteome</keyword>
<proteinExistence type="predicted"/>
<keyword evidence="3" id="KW-1280">Immunoglobulin</keyword>
<evidence type="ECO:0000313" key="5">
    <source>
        <dbReference type="EMBL" id="KFU93705.1"/>
    </source>
</evidence>
<sequence length="101" mass="10964">GVRAQPRLGEASGGMRAPRDSVLLSCRGSGCSFVRYAVGWYRQTPNGRFELVSNCWASGNPYYGAVEQGRARVSQDNSQSVSYPSLHALHSLDTTGYFCAL</sequence>
<feature type="non-terminal residue" evidence="5">
    <location>
        <position position="101"/>
    </location>
</feature>
<dbReference type="InterPro" id="IPR013783">
    <property type="entry name" value="Ig-like_fold"/>
</dbReference>
<dbReference type="PANTHER" id="PTHR23266">
    <property type="entry name" value="IMMUNOGLOBULIN HEAVY CHAIN"/>
    <property type="match status" value="1"/>
</dbReference>
<accession>A0A093BPE4</accession>
<gene>
    <name evidence="5" type="ORF">M959_12821</name>
</gene>
<dbReference type="PROSITE" id="PS50835">
    <property type="entry name" value="IG_LIKE"/>
    <property type="match status" value="1"/>
</dbReference>
<dbReference type="SMART" id="SM00406">
    <property type="entry name" value="IGv"/>
    <property type="match status" value="1"/>
</dbReference>
<dbReference type="InterPro" id="IPR050199">
    <property type="entry name" value="IgHV"/>
</dbReference>
<dbReference type="InterPro" id="IPR036179">
    <property type="entry name" value="Ig-like_dom_sf"/>
</dbReference>
<dbReference type="SUPFAM" id="SSF48726">
    <property type="entry name" value="Immunoglobulin"/>
    <property type="match status" value="1"/>
</dbReference>
<dbReference type="EMBL" id="KN126930">
    <property type="protein sequence ID" value="KFU93705.1"/>
    <property type="molecule type" value="Genomic_DNA"/>
</dbReference>